<dbReference type="Pfam" id="PF07940">
    <property type="entry name" value="Hepar_II_III_C"/>
    <property type="match status" value="1"/>
</dbReference>
<gene>
    <name evidence="3" type="ORF">DPM12_07875</name>
</gene>
<comment type="subcellular location">
    <subcellularLocation>
        <location evidence="1">Cell envelope</location>
    </subcellularLocation>
</comment>
<comment type="caution">
    <text evidence="3">The sequence shown here is derived from an EMBL/GenBank/DDBJ whole genome shotgun (WGS) entry which is preliminary data.</text>
</comment>
<organism evidence="3 4">
    <name type="scientific">Phytoactinopolyspora halophila</name>
    <dbReference type="NCBI Taxonomy" id="1981511"/>
    <lineage>
        <taxon>Bacteria</taxon>
        <taxon>Bacillati</taxon>
        <taxon>Actinomycetota</taxon>
        <taxon>Actinomycetes</taxon>
        <taxon>Jiangellales</taxon>
        <taxon>Jiangellaceae</taxon>
        <taxon>Phytoactinopolyspora</taxon>
    </lineage>
</organism>
<sequence length="720" mass="79106">MAKLSCAMTSRACGRRLVTRGTSRHSGWRESHQQHDHICSFMIEYVWQTSKRGRNRRVNTLKHTYVIRDDRVVHDAELATPGAERDRGPLLTAWSATRAAELLDRASLPLPPGALPGPVIGEPAWRQADRATMEAIRARAEAEHGTAWPQPLASQYSRFFRDGNRTAYESQVAARQERLTRAVVLAAATDDPAWLDEAADGIWLLCEQSSWCWAAHDTHVRQSGTALPDVHAPYLDLGAGEVAAQLAWADHVLGPVLDTRYPGLRERVRHEVRQRIVEPFLGRRDWPWLGLDGDVHNWCPWICGNVLVAALQLIPDGDERVAAVAWAIESIDRFLAALPPDGSVDEGYEYWWNGACRALEALDVVAHATAGALDASQVPVVRATVAFPHRMHLGGDWYLNVADARARPPRDQPWAVLHRWSRHVGDHDAAAHAASYRVPGEPVATARHGLGRLLGALCDPQWTAATTSRPPLVGSAWCPGVQVALARERPGTTTGLTLAVKGGHNGEHHNHNDVGSVVVAVDGVPVVVDAGRPTYTAQTFGPDRYAIWTMHSDWHNVPKVRGTPQGQGRRFHARRCAVSREPDRFVARVDLGSAYPVPGLEWRRDASLDTRASRVTIEDAWTLAPSPTGGAAEVEPTTLHYLLAGEVHMPCPGRVIVWPLDGARATQLTWNPDRAAGSLTGRILDDPMLTDVWGSHLTRLELRIPDDEPGNIALTTEVLG</sequence>
<dbReference type="Gene3D" id="1.50.10.100">
    <property type="entry name" value="Chondroitin AC/alginate lyase"/>
    <property type="match status" value="1"/>
</dbReference>
<dbReference type="InterPro" id="IPR012480">
    <property type="entry name" value="Hepar_II_III_C"/>
</dbReference>
<accession>A0A329QT30</accession>
<evidence type="ECO:0000313" key="3">
    <source>
        <dbReference type="EMBL" id="RAW15570.1"/>
    </source>
</evidence>
<evidence type="ECO:0000256" key="1">
    <source>
        <dbReference type="ARBA" id="ARBA00004196"/>
    </source>
</evidence>
<reference evidence="3 4" key="1">
    <citation type="submission" date="2018-06" db="EMBL/GenBank/DDBJ databases">
        <title>Phytoactinopolyspora halophila sp. nov., a novel halophilic actinomycete isolated from a saline soil in China.</title>
        <authorList>
            <person name="Tang S.-K."/>
        </authorList>
    </citation>
    <scope>NUCLEOTIDE SEQUENCE [LARGE SCALE GENOMIC DNA]</scope>
    <source>
        <strain evidence="3 4">YIM 96934</strain>
    </source>
</reference>
<dbReference type="EMBL" id="QMIG01000005">
    <property type="protein sequence ID" value="RAW15570.1"/>
    <property type="molecule type" value="Genomic_DNA"/>
</dbReference>
<evidence type="ECO:0000313" key="4">
    <source>
        <dbReference type="Proteomes" id="UP000250462"/>
    </source>
</evidence>
<dbReference type="AlphaFoldDB" id="A0A329QT30"/>
<dbReference type="Proteomes" id="UP000250462">
    <property type="component" value="Unassembled WGS sequence"/>
</dbReference>
<proteinExistence type="predicted"/>
<dbReference type="GO" id="GO:0030313">
    <property type="term" value="C:cell envelope"/>
    <property type="evidence" value="ECO:0007669"/>
    <property type="project" value="UniProtKB-SubCell"/>
</dbReference>
<dbReference type="InterPro" id="IPR008929">
    <property type="entry name" value="Chondroitin_lyas"/>
</dbReference>
<dbReference type="GO" id="GO:0016829">
    <property type="term" value="F:lyase activity"/>
    <property type="evidence" value="ECO:0007669"/>
    <property type="project" value="InterPro"/>
</dbReference>
<dbReference type="Gene3D" id="2.70.98.70">
    <property type="match status" value="1"/>
</dbReference>
<name>A0A329QT30_9ACTN</name>
<dbReference type="SUPFAM" id="SSF48230">
    <property type="entry name" value="Chondroitin AC/alginate lyase"/>
    <property type="match status" value="1"/>
</dbReference>
<evidence type="ECO:0000259" key="2">
    <source>
        <dbReference type="Pfam" id="PF07940"/>
    </source>
</evidence>
<protein>
    <recommendedName>
        <fullName evidence="2">Heparinase II/III-like C-terminal domain-containing protein</fullName>
    </recommendedName>
</protein>
<feature type="domain" description="Heparinase II/III-like C-terminal" evidence="2">
    <location>
        <begin position="498"/>
        <end position="647"/>
    </location>
</feature>
<keyword evidence="4" id="KW-1185">Reference proteome</keyword>